<evidence type="ECO:0008006" key="5">
    <source>
        <dbReference type="Google" id="ProtNLM"/>
    </source>
</evidence>
<dbReference type="Pfam" id="PF04773">
    <property type="entry name" value="FecR"/>
    <property type="match status" value="1"/>
</dbReference>
<name>A0A261S5D7_9BORD</name>
<evidence type="ECO:0000313" key="4">
    <source>
        <dbReference type="Proteomes" id="UP000216020"/>
    </source>
</evidence>
<keyword evidence="4" id="KW-1185">Reference proteome</keyword>
<feature type="domain" description="FecR protein" evidence="1">
    <location>
        <begin position="127"/>
        <end position="222"/>
    </location>
</feature>
<comment type="caution">
    <text evidence="3">The sequence shown here is derived from an EMBL/GenBank/DDBJ whole genome shotgun (WGS) entry which is preliminary data.</text>
</comment>
<dbReference type="InterPro" id="IPR006860">
    <property type="entry name" value="FecR"/>
</dbReference>
<dbReference type="EMBL" id="NEVM01000005">
    <property type="protein sequence ID" value="OZI32584.1"/>
    <property type="molecule type" value="Genomic_DNA"/>
</dbReference>
<dbReference type="RefSeq" id="WP_094857004.1">
    <property type="nucleotide sequence ID" value="NZ_NEVM01000005.1"/>
</dbReference>
<evidence type="ECO:0000259" key="1">
    <source>
        <dbReference type="Pfam" id="PF04773"/>
    </source>
</evidence>
<feature type="domain" description="FecR N-terminal" evidence="2">
    <location>
        <begin position="26"/>
        <end position="66"/>
    </location>
</feature>
<dbReference type="PANTHER" id="PTHR30273">
    <property type="entry name" value="PERIPLASMIC SIGNAL SENSOR AND SIGMA FACTOR ACTIVATOR FECR-RELATED"/>
    <property type="match status" value="1"/>
</dbReference>
<accession>A0A261S5D7</accession>
<dbReference type="Gene3D" id="2.60.120.1440">
    <property type="match status" value="1"/>
</dbReference>
<protein>
    <recommendedName>
        <fullName evidence="5">Histidine kinase</fullName>
    </recommendedName>
</protein>
<evidence type="ECO:0000259" key="2">
    <source>
        <dbReference type="Pfam" id="PF16220"/>
    </source>
</evidence>
<dbReference type="Pfam" id="PF16220">
    <property type="entry name" value="DUF4880"/>
    <property type="match status" value="1"/>
</dbReference>
<dbReference type="InterPro" id="IPR032623">
    <property type="entry name" value="FecR_N"/>
</dbReference>
<evidence type="ECO:0000313" key="3">
    <source>
        <dbReference type="EMBL" id="OZI32584.1"/>
    </source>
</evidence>
<dbReference type="GO" id="GO:0016989">
    <property type="term" value="F:sigma factor antagonist activity"/>
    <property type="evidence" value="ECO:0007669"/>
    <property type="project" value="TreeGrafter"/>
</dbReference>
<dbReference type="Proteomes" id="UP000216020">
    <property type="component" value="Unassembled WGS sequence"/>
</dbReference>
<proteinExistence type="predicted"/>
<organism evidence="3 4">
    <name type="scientific">Bordetella genomosp. 10</name>
    <dbReference type="NCBI Taxonomy" id="1416804"/>
    <lineage>
        <taxon>Bacteria</taxon>
        <taxon>Pseudomonadati</taxon>
        <taxon>Pseudomonadota</taxon>
        <taxon>Betaproteobacteria</taxon>
        <taxon>Burkholderiales</taxon>
        <taxon>Alcaligenaceae</taxon>
        <taxon>Bordetella</taxon>
    </lineage>
</organism>
<dbReference type="PANTHER" id="PTHR30273:SF2">
    <property type="entry name" value="PROTEIN FECR"/>
    <property type="match status" value="1"/>
</dbReference>
<dbReference type="PIRSF" id="PIRSF018266">
    <property type="entry name" value="FecR"/>
    <property type="match status" value="1"/>
</dbReference>
<gene>
    <name evidence="3" type="ORF">CAL29_30315</name>
</gene>
<dbReference type="AlphaFoldDB" id="A0A261S5D7"/>
<reference evidence="4" key="1">
    <citation type="submission" date="2017-05" db="EMBL/GenBank/DDBJ databases">
        <title>Complete and WGS of Bordetella genogroups.</title>
        <authorList>
            <person name="Spilker T."/>
            <person name="Lipuma J."/>
        </authorList>
    </citation>
    <scope>NUCLEOTIDE SEQUENCE [LARGE SCALE GENOMIC DNA]</scope>
    <source>
        <strain evidence="4">AU16122</strain>
    </source>
</reference>
<dbReference type="InterPro" id="IPR012373">
    <property type="entry name" value="Ferrdict_sens_TM"/>
</dbReference>
<dbReference type="OrthoDB" id="1100567at2"/>
<sequence>MPAAAESGSRTISQAEPPIPAAVARRAVAWWVALQDDAGAPGTRDAWLRWRAAHPDHERAWQRIESVNGRLHEMSSPIKSAIAHATLTQPNSRGRRQAVKGLALLVFAGGGAWVVQAQTPWRLWTADYRTARGERRTVMLADGTEVVLNTDSAIDVSFDQARRRVRLIAGEILVTTAPDIGPAHRPFMVETAQGQAKALGTRYAVRLLDGATDVAVFEGAVEVRPNDDPGQARVVHAGQQTAFTSMRIDAPGPVEDSSAAWAEGLIVARGLALVDFLRDLNRYSAVTLDCDPAVARLRVSGSYPLNDIRSVMDSVASTLGLRVRHERRFWGRERLRLEPSSPVRRDS</sequence>